<protein>
    <submittedName>
        <fullName evidence="6">Cobalt transporter</fullName>
    </submittedName>
</protein>
<dbReference type="InterPro" id="IPR003339">
    <property type="entry name" value="ABC/ECF_trnsptr_transmembrane"/>
</dbReference>
<evidence type="ECO:0000256" key="4">
    <source>
        <dbReference type="ARBA" id="ARBA00023136"/>
    </source>
</evidence>
<dbReference type="OrthoDB" id="6400at2"/>
<dbReference type="PANTHER" id="PTHR33514:SF13">
    <property type="entry name" value="PROTEIN ABCI12, CHLOROPLASTIC"/>
    <property type="match status" value="1"/>
</dbReference>
<dbReference type="Pfam" id="PF02361">
    <property type="entry name" value="CbiQ"/>
    <property type="match status" value="1"/>
</dbReference>
<keyword evidence="7" id="KW-1185">Reference proteome</keyword>
<keyword evidence="4 5" id="KW-0472">Membrane</keyword>
<dbReference type="CDD" id="cd16914">
    <property type="entry name" value="EcfT"/>
    <property type="match status" value="1"/>
</dbReference>
<feature type="transmembrane region" description="Helical" evidence="5">
    <location>
        <begin position="76"/>
        <end position="96"/>
    </location>
</feature>
<keyword evidence="2 5" id="KW-0812">Transmembrane</keyword>
<reference evidence="6 7" key="1">
    <citation type="submission" date="2016-02" db="EMBL/GenBank/DDBJ databases">
        <title>Anaerosporomusa subterraneum gen. nov., sp. nov., a spore-forming obligate anaerobe isolated from saprolite.</title>
        <authorList>
            <person name="Choi J.K."/>
            <person name="Shah M."/>
            <person name="Yee N."/>
        </authorList>
    </citation>
    <scope>NUCLEOTIDE SEQUENCE [LARGE SCALE GENOMIC DNA]</scope>
    <source>
        <strain evidence="6 7">RU4</strain>
    </source>
</reference>
<dbReference type="STRING" id="1794912.AXX12_18475"/>
<organism evidence="6 7">
    <name type="scientific">Anaerosporomusa subterranea</name>
    <dbReference type="NCBI Taxonomy" id="1794912"/>
    <lineage>
        <taxon>Bacteria</taxon>
        <taxon>Bacillati</taxon>
        <taxon>Bacillota</taxon>
        <taxon>Negativicutes</taxon>
        <taxon>Acetonemataceae</taxon>
        <taxon>Anaerosporomusa</taxon>
    </lineage>
</organism>
<feature type="transmembrane region" description="Helical" evidence="5">
    <location>
        <begin position="193"/>
        <end position="220"/>
    </location>
</feature>
<comment type="subcellular location">
    <subcellularLocation>
        <location evidence="1">Membrane</location>
        <topology evidence="1">Multi-pass membrane protein</topology>
    </subcellularLocation>
</comment>
<proteinExistence type="predicted"/>
<accession>A0A154BSI0</accession>
<evidence type="ECO:0000313" key="7">
    <source>
        <dbReference type="Proteomes" id="UP000076268"/>
    </source>
</evidence>
<evidence type="ECO:0000256" key="1">
    <source>
        <dbReference type="ARBA" id="ARBA00004141"/>
    </source>
</evidence>
<dbReference type="RefSeq" id="WP_066240455.1">
    <property type="nucleotide sequence ID" value="NZ_LSGP01000016.1"/>
</dbReference>
<dbReference type="Proteomes" id="UP000076268">
    <property type="component" value="Unassembled WGS sequence"/>
</dbReference>
<evidence type="ECO:0000256" key="3">
    <source>
        <dbReference type="ARBA" id="ARBA00022989"/>
    </source>
</evidence>
<dbReference type="PANTHER" id="PTHR33514">
    <property type="entry name" value="PROTEIN ABCI12, CHLOROPLASTIC"/>
    <property type="match status" value="1"/>
</dbReference>
<dbReference type="AlphaFoldDB" id="A0A154BSI0"/>
<gene>
    <name evidence="6" type="ORF">AXX12_18475</name>
</gene>
<dbReference type="EMBL" id="LSGP01000016">
    <property type="protein sequence ID" value="KYZ76891.1"/>
    <property type="molecule type" value="Genomic_DNA"/>
</dbReference>
<evidence type="ECO:0000256" key="2">
    <source>
        <dbReference type="ARBA" id="ARBA00022692"/>
    </source>
</evidence>
<comment type="caution">
    <text evidence="6">The sequence shown here is derived from an EMBL/GenBank/DDBJ whole genome shotgun (WGS) entry which is preliminary data.</text>
</comment>
<evidence type="ECO:0000313" key="6">
    <source>
        <dbReference type="EMBL" id="KYZ76891.1"/>
    </source>
</evidence>
<evidence type="ECO:0000256" key="5">
    <source>
        <dbReference type="SAM" id="Phobius"/>
    </source>
</evidence>
<feature type="transmembrane region" description="Helical" evidence="5">
    <location>
        <begin position="28"/>
        <end position="46"/>
    </location>
</feature>
<keyword evidence="3 5" id="KW-1133">Transmembrane helix</keyword>
<name>A0A154BSI0_ANASB</name>
<dbReference type="GO" id="GO:0005886">
    <property type="term" value="C:plasma membrane"/>
    <property type="evidence" value="ECO:0007669"/>
    <property type="project" value="UniProtKB-ARBA"/>
</dbReference>
<feature type="transmembrane region" description="Helical" evidence="5">
    <location>
        <begin position="53"/>
        <end position="70"/>
    </location>
</feature>
<sequence>MVKLAPLTRLIATFAVSIWAFILQSPLVLTGLAAIIVMLLFVVSGLRKGGRIAGSLALVVAGLIAVQYLLGTDMNVAIAGGLRMVIMSVAFIVLFASTRAQDLTTALVTQCHIPYEFAFLFTSTLRFVPDLLAESQAVQEAQACRGYTSKGGLSRLVAYLSVVQPLVLRSVSRSETMAMSLELRGFNAGKRSFLTSVALGATDYLLFVLMAAVTMVLIGFRAGLIS</sequence>